<dbReference type="RefSeq" id="WP_112374875.1">
    <property type="nucleotide sequence ID" value="NZ_CP069793.1"/>
</dbReference>
<evidence type="ECO:0000313" key="3">
    <source>
        <dbReference type="EMBL" id="SPZ86942.1"/>
    </source>
</evidence>
<dbReference type="EMBL" id="UAUU01000009">
    <property type="protein sequence ID" value="SPZ86942.1"/>
    <property type="molecule type" value="Genomic_DNA"/>
</dbReference>
<evidence type="ECO:0000259" key="2">
    <source>
        <dbReference type="Pfam" id="PF05686"/>
    </source>
</evidence>
<dbReference type="GO" id="GO:0016740">
    <property type="term" value="F:transferase activity"/>
    <property type="evidence" value="ECO:0007669"/>
    <property type="project" value="UniProtKB-KW"/>
</dbReference>
<name>A0A2X2IXD3_SPHMU</name>
<organism evidence="3 4">
    <name type="scientific">Sphingobacterium multivorum</name>
    <dbReference type="NCBI Taxonomy" id="28454"/>
    <lineage>
        <taxon>Bacteria</taxon>
        <taxon>Pseudomonadati</taxon>
        <taxon>Bacteroidota</taxon>
        <taxon>Sphingobacteriia</taxon>
        <taxon>Sphingobacteriales</taxon>
        <taxon>Sphingobacteriaceae</taxon>
        <taxon>Sphingobacterium</taxon>
    </lineage>
</organism>
<accession>A0A2X2IXD3</accession>
<reference evidence="3 4" key="1">
    <citation type="submission" date="2018-06" db="EMBL/GenBank/DDBJ databases">
        <authorList>
            <consortium name="Pathogen Informatics"/>
            <person name="Doyle S."/>
        </authorList>
    </citation>
    <scope>NUCLEOTIDE SEQUENCE [LARGE SCALE GENOMIC DNA]</scope>
    <source>
        <strain evidence="3 4">NCTC11343</strain>
    </source>
</reference>
<protein>
    <submittedName>
        <fullName evidence="3">Arabidopsis thaliana protein of uncharacterized function (DUF821)</fullName>
    </submittedName>
</protein>
<dbReference type="InterPro" id="IPR051091">
    <property type="entry name" value="O-Glucosyltr/Glycosyltrsf_90"/>
</dbReference>
<keyword evidence="1" id="KW-0808">Transferase</keyword>
<feature type="domain" description="Glycosyl transferase CAP10" evidence="2">
    <location>
        <begin position="194"/>
        <end position="308"/>
    </location>
</feature>
<gene>
    <name evidence="3" type="ORF">NCTC11343_02619</name>
</gene>
<dbReference type="AlphaFoldDB" id="A0A2X2IXD3"/>
<evidence type="ECO:0000256" key="1">
    <source>
        <dbReference type="ARBA" id="ARBA00022679"/>
    </source>
</evidence>
<proteinExistence type="predicted"/>
<dbReference type="PANTHER" id="PTHR12203:SF35">
    <property type="entry name" value="PROTEIN O-GLUCOSYLTRANSFERASE 1"/>
    <property type="match status" value="1"/>
</dbReference>
<sequence>MNFKRIFLRNKNNKIYYYIKAILRELVPDSLSQAQLTKLLNSTYYRKNATYIDDRVNYYNKLERLEPLDQDAIEIGKYRIPERIRVYYFDSKEYLRFFNRKLRFGILPGDIIHIPSHPTLLKSRPIHGNNSNAVVLNLDKARHFNFLQDDVSFDKKIDMLVGRSGFGQVHRSRFYQLYCDHPLCNIKKANRSSDKDYLSIAGHLDYKFILALEGNDVATNLKWIMSSNSIAVMPMPKYETWFMEGRLIPDVHFICIKDDYSDLEEKLRYFMADDHAARRIVKNANAYIAQFKNKKIEDIIALKVLDKYFTHTVQPKLQ</sequence>
<dbReference type="GeneID" id="97182563"/>
<dbReference type="InterPro" id="IPR006598">
    <property type="entry name" value="CAP10"/>
</dbReference>
<dbReference type="Proteomes" id="UP000251241">
    <property type="component" value="Unassembled WGS sequence"/>
</dbReference>
<evidence type="ECO:0000313" key="4">
    <source>
        <dbReference type="Proteomes" id="UP000251241"/>
    </source>
</evidence>
<dbReference type="PANTHER" id="PTHR12203">
    <property type="entry name" value="KDEL LYS-ASP-GLU-LEU CONTAINING - RELATED"/>
    <property type="match status" value="1"/>
</dbReference>
<dbReference type="Pfam" id="PF05686">
    <property type="entry name" value="Glyco_transf_90"/>
    <property type="match status" value="1"/>
</dbReference>